<protein>
    <submittedName>
        <fullName evidence="1">Uncharacterized protein</fullName>
    </submittedName>
</protein>
<evidence type="ECO:0000313" key="2">
    <source>
        <dbReference type="Proteomes" id="UP000054624"/>
    </source>
</evidence>
<dbReference type="AlphaFoldDB" id="A0A157Z7D3"/>
<keyword evidence="2" id="KW-1185">Reference proteome</keyword>
<accession>A0A157Z7D3</accession>
<reference evidence="2" key="1">
    <citation type="submission" date="2016-01" db="EMBL/GenBank/DDBJ databases">
        <authorList>
            <person name="Peeters Charlotte."/>
        </authorList>
    </citation>
    <scope>NUCLEOTIDE SEQUENCE [LARGE SCALE GENOMIC DNA]</scope>
</reference>
<sequence>MIVCVRMVRGFASSQALVYRAMGMHIARKERSRTGARTHMLAGAEE</sequence>
<evidence type="ECO:0000313" key="1">
    <source>
        <dbReference type="EMBL" id="SAK40887.1"/>
    </source>
</evidence>
<dbReference type="Proteomes" id="UP000054624">
    <property type="component" value="Unassembled WGS sequence"/>
</dbReference>
<dbReference type="EMBL" id="FCOI02000001">
    <property type="protein sequence ID" value="SAK40887.1"/>
    <property type="molecule type" value="Genomic_DNA"/>
</dbReference>
<name>A0A157Z7D3_9BURK</name>
<organism evidence="1 2">
    <name type="scientific">Caballeronia temeraria</name>
    <dbReference type="NCBI Taxonomy" id="1777137"/>
    <lineage>
        <taxon>Bacteria</taxon>
        <taxon>Pseudomonadati</taxon>
        <taxon>Pseudomonadota</taxon>
        <taxon>Betaproteobacteria</taxon>
        <taxon>Burkholderiales</taxon>
        <taxon>Burkholderiaceae</taxon>
        <taxon>Caballeronia</taxon>
    </lineage>
</organism>
<gene>
    <name evidence="1" type="ORF">AWB76_00221</name>
</gene>
<proteinExistence type="predicted"/>
<dbReference type="STRING" id="1777137.AWB76_00221"/>